<dbReference type="AlphaFoldDB" id="A0A2U2MSL9"/>
<dbReference type="OrthoDB" id="4952911at2"/>
<reference evidence="2 3" key="1">
    <citation type="journal article" date="2018" name="Int. J. Syst. Evol. Microbiol.">
        <title>Bifidobacterium catulorum sp. nov., a novel taxon from the faeces of the baby common marmoset (Callithrix jacchus).</title>
        <authorList>
            <person name="Modesto M."/>
            <person name="Michelini S."/>
            <person name="Oki K."/>
            <person name="Biavati B."/>
            <person name="Watanabe K."/>
            <person name="Mattarelli P."/>
        </authorList>
    </citation>
    <scope>NUCLEOTIDE SEQUENCE [LARGE SCALE GENOMIC DNA]</scope>
    <source>
        <strain evidence="2 3">MRM 8.19</strain>
    </source>
</reference>
<evidence type="ECO:0000256" key="1">
    <source>
        <dbReference type="SAM" id="MobiDB-lite"/>
    </source>
</evidence>
<name>A0A2U2MSL9_9BIFI</name>
<dbReference type="RefSeq" id="WP_109137325.1">
    <property type="nucleotide sequence ID" value="NZ_QFFN01000012.1"/>
</dbReference>
<dbReference type="EMBL" id="QFFN01000012">
    <property type="protein sequence ID" value="PWG59824.1"/>
    <property type="molecule type" value="Genomic_DNA"/>
</dbReference>
<proteinExistence type="predicted"/>
<sequence>MTQFNTAPQSPFGQTPSSPFRKRTTDSPLARAVEQANGTAPCPCADVCRDSQDHVRALAASTVGIVQDAVDALRTAGSVTWEGKAGERFHQTVKEAMTLADALDRGAHDTARFIDSAEALA</sequence>
<feature type="compositionally biased region" description="Polar residues" evidence="1">
    <location>
        <begin position="1"/>
        <end position="18"/>
    </location>
</feature>
<comment type="caution">
    <text evidence="2">The sequence shown here is derived from an EMBL/GenBank/DDBJ whole genome shotgun (WGS) entry which is preliminary data.</text>
</comment>
<accession>A0A2U2MSL9</accession>
<protein>
    <submittedName>
        <fullName evidence="2">Uncharacterized protein</fullName>
    </submittedName>
</protein>
<keyword evidence="3" id="KW-1185">Reference proteome</keyword>
<evidence type="ECO:0000313" key="3">
    <source>
        <dbReference type="Proteomes" id="UP000245753"/>
    </source>
</evidence>
<feature type="region of interest" description="Disordered" evidence="1">
    <location>
        <begin position="1"/>
        <end position="43"/>
    </location>
</feature>
<organism evidence="2 3">
    <name type="scientific">Bifidobacterium catulorum</name>
    <dbReference type="NCBI Taxonomy" id="1630173"/>
    <lineage>
        <taxon>Bacteria</taxon>
        <taxon>Bacillati</taxon>
        <taxon>Actinomycetota</taxon>
        <taxon>Actinomycetes</taxon>
        <taxon>Bifidobacteriales</taxon>
        <taxon>Bifidobacteriaceae</taxon>
        <taxon>Bifidobacterium</taxon>
    </lineage>
</organism>
<dbReference type="Proteomes" id="UP000245753">
    <property type="component" value="Unassembled WGS sequence"/>
</dbReference>
<evidence type="ECO:0000313" key="2">
    <source>
        <dbReference type="EMBL" id="PWG59824.1"/>
    </source>
</evidence>
<gene>
    <name evidence="2" type="ORF">DF200_05725</name>
</gene>